<protein>
    <submittedName>
        <fullName evidence="2">STAS domain-containing protein</fullName>
    </submittedName>
</protein>
<dbReference type="SUPFAM" id="SSF52091">
    <property type="entry name" value="SpoIIaa-like"/>
    <property type="match status" value="1"/>
</dbReference>
<proteinExistence type="predicted"/>
<evidence type="ECO:0000313" key="2">
    <source>
        <dbReference type="EMBL" id="TJZ90344.1"/>
    </source>
</evidence>
<comment type="caution">
    <text evidence="2">The sequence shown here is derived from an EMBL/GenBank/DDBJ whole genome shotgun (WGS) entry which is preliminary data.</text>
</comment>
<dbReference type="PROSITE" id="PS50801">
    <property type="entry name" value="STAS"/>
    <property type="match status" value="1"/>
</dbReference>
<name>A0A4U0RQ45_9RHOB</name>
<dbReference type="InterPro" id="IPR058548">
    <property type="entry name" value="MlaB-like_STAS"/>
</dbReference>
<organism evidence="2 3">
    <name type="scientific">Paracoccus gahaiensis</name>
    <dbReference type="NCBI Taxonomy" id="1706839"/>
    <lineage>
        <taxon>Bacteria</taxon>
        <taxon>Pseudomonadati</taxon>
        <taxon>Pseudomonadota</taxon>
        <taxon>Alphaproteobacteria</taxon>
        <taxon>Rhodobacterales</taxon>
        <taxon>Paracoccaceae</taxon>
        <taxon>Paracoccus</taxon>
    </lineage>
</organism>
<dbReference type="InterPro" id="IPR002645">
    <property type="entry name" value="STAS_dom"/>
</dbReference>
<accession>A0A4U0RQ45</accession>
<dbReference type="Pfam" id="PF13466">
    <property type="entry name" value="STAS_2"/>
    <property type="match status" value="1"/>
</dbReference>
<dbReference type="Gene3D" id="3.30.750.24">
    <property type="entry name" value="STAS domain"/>
    <property type="match status" value="1"/>
</dbReference>
<dbReference type="InterPro" id="IPR036513">
    <property type="entry name" value="STAS_dom_sf"/>
</dbReference>
<gene>
    <name evidence="2" type="ORF">FA743_15585</name>
</gene>
<keyword evidence="3" id="KW-1185">Reference proteome</keyword>
<dbReference type="OrthoDB" id="7280289at2"/>
<feature type="domain" description="STAS" evidence="1">
    <location>
        <begin position="1"/>
        <end position="94"/>
    </location>
</feature>
<reference evidence="2 3" key="1">
    <citation type="submission" date="2019-04" db="EMBL/GenBank/DDBJ databases">
        <authorList>
            <person name="Li J."/>
        </authorList>
    </citation>
    <scope>NUCLEOTIDE SEQUENCE [LARGE SCALE GENOMIC DNA]</scope>
    <source>
        <strain evidence="2 3">KCTC 42687</strain>
    </source>
</reference>
<evidence type="ECO:0000313" key="3">
    <source>
        <dbReference type="Proteomes" id="UP000309747"/>
    </source>
</evidence>
<dbReference type="AlphaFoldDB" id="A0A4U0RQ45"/>
<evidence type="ECO:0000259" key="1">
    <source>
        <dbReference type="PROSITE" id="PS50801"/>
    </source>
</evidence>
<sequence>MDAVHALPLPGTLDRKATSELARSLLELRGSHAALDGAGVERLGALAVEALISARKQWQVDGRELRITNPSPAFLAALEALGADLDMLQTGPQT</sequence>
<dbReference type="EMBL" id="SUNI01000017">
    <property type="protein sequence ID" value="TJZ90344.1"/>
    <property type="molecule type" value="Genomic_DNA"/>
</dbReference>
<dbReference type="Proteomes" id="UP000309747">
    <property type="component" value="Unassembled WGS sequence"/>
</dbReference>